<dbReference type="FunFam" id="3.40.50.720:FF:000053">
    <property type="entry name" value="Quinone oxidoreductase 1"/>
    <property type="match status" value="1"/>
</dbReference>
<dbReference type="SMART" id="SM00829">
    <property type="entry name" value="PKS_ER"/>
    <property type="match status" value="1"/>
</dbReference>
<dbReference type="InParanoid" id="A0A151GWA9"/>
<evidence type="ECO:0000256" key="3">
    <source>
        <dbReference type="ARBA" id="ARBA00043088"/>
    </source>
</evidence>
<evidence type="ECO:0000313" key="7">
    <source>
        <dbReference type="Proteomes" id="UP000076580"/>
    </source>
</evidence>
<dbReference type="PANTHER" id="PTHR48106:SF13">
    <property type="entry name" value="QUINONE OXIDOREDUCTASE-RELATED"/>
    <property type="match status" value="1"/>
</dbReference>
<gene>
    <name evidence="6" type="ORF">DCS_02493</name>
</gene>
<accession>A0A151GWA9</accession>
<dbReference type="InterPro" id="IPR002364">
    <property type="entry name" value="Quin_OxRdtase/zeta-crystal_CS"/>
</dbReference>
<dbReference type="Gene3D" id="3.40.50.720">
    <property type="entry name" value="NAD(P)-binding Rossmann-like Domain"/>
    <property type="match status" value="1"/>
</dbReference>
<dbReference type="PANTHER" id="PTHR48106">
    <property type="entry name" value="QUINONE OXIDOREDUCTASE PIG3-RELATED"/>
    <property type="match status" value="1"/>
</dbReference>
<reference evidence="6 7" key="1">
    <citation type="journal article" date="2016" name="Sci. Rep.">
        <title>Insights into Adaptations to a Near-Obligate Nematode Endoparasitic Lifestyle from the Finished Genome of Drechmeria coniospora.</title>
        <authorList>
            <person name="Zhang L."/>
            <person name="Zhou Z."/>
            <person name="Guo Q."/>
            <person name="Fokkens L."/>
            <person name="Miskei M."/>
            <person name="Pocsi I."/>
            <person name="Zhang W."/>
            <person name="Chen M."/>
            <person name="Wang L."/>
            <person name="Sun Y."/>
            <person name="Donzelli B.G."/>
            <person name="Gibson D.M."/>
            <person name="Nelson D.R."/>
            <person name="Luo J.G."/>
            <person name="Rep M."/>
            <person name="Liu H."/>
            <person name="Yang S."/>
            <person name="Wang J."/>
            <person name="Krasnoff S.B."/>
            <person name="Xu Y."/>
            <person name="Molnar I."/>
            <person name="Lin M."/>
        </authorList>
    </citation>
    <scope>NUCLEOTIDE SEQUENCE [LARGE SCALE GENOMIC DNA]</scope>
    <source>
        <strain evidence="6 7">ARSEF 6962</strain>
    </source>
</reference>
<dbReference type="SUPFAM" id="SSF50129">
    <property type="entry name" value="GroES-like"/>
    <property type="match status" value="1"/>
</dbReference>
<dbReference type="Gene3D" id="3.90.180.10">
    <property type="entry name" value="Medium-chain alcohol dehydrogenases, catalytic domain"/>
    <property type="match status" value="1"/>
</dbReference>
<dbReference type="EMBL" id="LAYC01000001">
    <property type="protein sequence ID" value="KYK61351.1"/>
    <property type="molecule type" value="Genomic_DNA"/>
</dbReference>
<dbReference type="AlphaFoldDB" id="A0A151GWA9"/>
<dbReference type="InterPro" id="IPR013154">
    <property type="entry name" value="ADH-like_N"/>
</dbReference>
<dbReference type="InterPro" id="IPR020843">
    <property type="entry name" value="ER"/>
</dbReference>
<evidence type="ECO:0000256" key="1">
    <source>
        <dbReference type="ARBA" id="ARBA00022857"/>
    </source>
</evidence>
<evidence type="ECO:0000256" key="4">
    <source>
        <dbReference type="ARBA" id="ARBA00070796"/>
    </source>
</evidence>
<keyword evidence="2" id="KW-0560">Oxidoreductase</keyword>
<dbReference type="InterPro" id="IPR036291">
    <property type="entry name" value="NAD(P)-bd_dom_sf"/>
</dbReference>
<dbReference type="GO" id="GO:0070402">
    <property type="term" value="F:NADPH binding"/>
    <property type="evidence" value="ECO:0007669"/>
    <property type="project" value="TreeGrafter"/>
</dbReference>
<keyword evidence="1" id="KW-0521">NADP</keyword>
<name>A0A151GWA9_DRECN</name>
<dbReference type="InterPro" id="IPR013149">
    <property type="entry name" value="ADH-like_C"/>
</dbReference>
<dbReference type="GeneID" id="63715136"/>
<protein>
    <recommendedName>
        <fullName evidence="4">Probable quinone oxidoreductase</fullName>
    </recommendedName>
    <alternativeName>
        <fullName evidence="3">NADPH:quinone reductase</fullName>
    </alternativeName>
</protein>
<dbReference type="GO" id="GO:0035925">
    <property type="term" value="F:mRNA 3'-UTR AU-rich region binding"/>
    <property type="evidence" value="ECO:0007669"/>
    <property type="project" value="TreeGrafter"/>
</dbReference>
<dbReference type="GO" id="GO:0005829">
    <property type="term" value="C:cytosol"/>
    <property type="evidence" value="ECO:0007669"/>
    <property type="project" value="TreeGrafter"/>
</dbReference>
<dbReference type="InterPro" id="IPR011032">
    <property type="entry name" value="GroES-like_sf"/>
</dbReference>
<proteinExistence type="predicted"/>
<dbReference type="Proteomes" id="UP000076580">
    <property type="component" value="Chromosome 01"/>
</dbReference>
<organism evidence="6 7">
    <name type="scientific">Drechmeria coniospora</name>
    <name type="common">Nematophagous fungus</name>
    <name type="synonym">Meria coniospora</name>
    <dbReference type="NCBI Taxonomy" id="98403"/>
    <lineage>
        <taxon>Eukaryota</taxon>
        <taxon>Fungi</taxon>
        <taxon>Dikarya</taxon>
        <taxon>Ascomycota</taxon>
        <taxon>Pezizomycotina</taxon>
        <taxon>Sordariomycetes</taxon>
        <taxon>Hypocreomycetidae</taxon>
        <taxon>Hypocreales</taxon>
        <taxon>Ophiocordycipitaceae</taxon>
        <taxon>Drechmeria</taxon>
    </lineage>
</organism>
<sequence length="541" mass="58569">MLRPARGPQDHAVHRRHWWGRRGSEFRRKNGIAALSGQQDQGRTHLRVTNRELWFLHVAIHRISTVHSVPVQYHQRPLLKPDAVTSTVPPADHINGTPVASFNCAIFLSMQYWGLSHVRMCQLLLTSASRSSFPNISTSTVLASKSLGPTTLLRFATSPCQGRSFGSSTPHRRHRHRLPLDAANALVLSFGSSARPPPLVVVPKRLVTMSALPTTQKAVQIVQNGGVDVLQHVDMPVPTVGAGQVLVRNRFAGVNFIDTYFRTGLYPAPHFPLTLGREASGEVVAADASVTDLKPGARVVYMAGTEGGTYAQYTAVPAKNVVAIPDSLSYEDAAAVFLQGLTAWTFIREAGQVQPGQWALVHAAAGGVGLLLVQMLRSVGAKVIGTASTEEKCELARKNGAEWTISSKNQDALVEKVKEITGGHGVDVIFDGVGKATFDADLQMIAMKGHLISFGNASGAVPPISILQLGPKNVKLMRPIVNGYVAERKDLEMYSTELFQLVTAGKVKISVHEIYPLKDVARAHTDIEGRKTTGKLLINCD</sequence>
<feature type="domain" description="Enoyl reductase (ER)" evidence="5">
    <location>
        <begin position="225"/>
        <end position="538"/>
    </location>
</feature>
<dbReference type="STRING" id="98403.A0A151GWA9"/>
<dbReference type="RefSeq" id="XP_040660703.1">
    <property type="nucleotide sequence ID" value="XM_040799820.1"/>
</dbReference>
<comment type="caution">
    <text evidence="6">The sequence shown here is derived from an EMBL/GenBank/DDBJ whole genome shotgun (WGS) entry which is preliminary data.</text>
</comment>
<dbReference type="CDD" id="cd05286">
    <property type="entry name" value="QOR2"/>
    <property type="match status" value="1"/>
</dbReference>
<evidence type="ECO:0000259" key="5">
    <source>
        <dbReference type="SMART" id="SM00829"/>
    </source>
</evidence>
<evidence type="ECO:0000256" key="2">
    <source>
        <dbReference type="ARBA" id="ARBA00023002"/>
    </source>
</evidence>
<dbReference type="FunCoup" id="A0A151GWA9">
    <property type="interactions" value="598"/>
</dbReference>
<dbReference type="PROSITE" id="PS01162">
    <property type="entry name" value="QOR_ZETA_CRYSTAL"/>
    <property type="match status" value="1"/>
</dbReference>
<dbReference type="InterPro" id="IPR047618">
    <property type="entry name" value="QOR-like"/>
</dbReference>
<dbReference type="Pfam" id="PF08240">
    <property type="entry name" value="ADH_N"/>
    <property type="match status" value="1"/>
</dbReference>
<keyword evidence="7" id="KW-1185">Reference proteome</keyword>
<dbReference type="GO" id="GO:0008270">
    <property type="term" value="F:zinc ion binding"/>
    <property type="evidence" value="ECO:0007669"/>
    <property type="project" value="InterPro"/>
</dbReference>
<dbReference type="GO" id="GO:0003960">
    <property type="term" value="F:quinone reductase (NADPH) activity"/>
    <property type="evidence" value="ECO:0007669"/>
    <property type="project" value="InterPro"/>
</dbReference>
<dbReference type="SUPFAM" id="SSF51735">
    <property type="entry name" value="NAD(P)-binding Rossmann-fold domains"/>
    <property type="match status" value="1"/>
</dbReference>
<evidence type="ECO:0000313" key="6">
    <source>
        <dbReference type="EMBL" id="KYK61351.1"/>
    </source>
</evidence>
<dbReference type="Pfam" id="PF00107">
    <property type="entry name" value="ADH_zinc_N"/>
    <property type="match status" value="1"/>
</dbReference>